<evidence type="ECO:0000313" key="2">
    <source>
        <dbReference type="Proteomes" id="UP000805193"/>
    </source>
</evidence>
<keyword evidence="2" id="KW-1185">Reference proteome</keyword>
<proteinExistence type="predicted"/>
<dbReference type="EMBL" id="JABSTQ010009510">
    <property type="protein sequence ID" value="KAG0428551.1"/>
    <property type="molecule type" value="Genomic_DNA"/>
</dbReference>
<protein>
    <submittedName>
        <fullName evidence="1">Uncharacterized protein</fullName>
    </submittedName>
</protein>
<evidence type="ECO:0000313" key="1">
    <source>
        <dbReference type="EMBL" id="KAG0428551.1"/>
    </source>
</evidence>
<dbReference type="Proteomes" id="UP000805193">
    <property type="component" value="Unassembled WGS sequence"/>
</dbReference>
<sequence length="274" mass="29521">MESSKPGLARLRTTPRRAPGAVGTQWGGTEGRSAPYSASEVDRLVELVADKAALLLSAGESGAKRACWDELARKMSRSADDVRRKWSNIVAEVKLPKRSSPFKPYELTALRLISAERTPTPQLQIIPASVCSIPANSFLHQEQAPAPAAAAASPAAPSSLTIVALSNREVSITPVKRALPAESDESELQLVRVSQSVHTQTDAEAPKRARLDEAGLCARLVALEERRLALDRERLALDRDRLKCTQELVALLRTRPTPLPNGDLVASTLATSSL</sequence>
<gene>
    <name evidence="1" type="ORF">HPB47_024474</name>
</gene>
<organism evidence="1 2">
    <name type="scientific">Ixodes persulcatus</name>
    <name type="common">Taiga tick</name>
    <dbReference type="NCBI Taxonomy" id="34615"/>
    <lineage>
        <taxon>Eukaryota</taxon>
        <taxon>Metazoa</taxon>
        <taxon>Ecdysozoa</taxon>
        <taxon>Arthropoda</taxon>
        <taxon>Chelicerata</taxon>
        <taxon>Arachnida</taxon>
        <taxon>Acari</taxon>
        <taxon>Parasitiformes</taxon>
        <taxon>Ixodida</taxon>
        <taxon>Ixodoidea</taxon>
        <taxon>Ixodidae</taxon>
        <taxon>Ixodinae</taxon>
        <taxon>Ixodes</taxon>
    </lineage>
</organism>
<comment type="caution">
    <text evidence="1">The sequence shown here is derived from an EMBL/GenBank/DDBJ whole genome shotgun (WGS) entry which is preliminary data.</text>
</comment>
<reference evidence="1 2" key="1">
    <citation type="journal article" date="2020" name="Cell">
        <title>Large-Scale Comparative Analyses of Tick Genomes Elucidate Their Genetic Diversity and Vector Capacities.</title>
        <authorList>
            <consortium name="Tick Genome and Microbiome Consortium (TIGMIC)"/>
            <person name="Jia N."/>
            <person name="Wang J."/>
            <person name="Shi W."/>
            <person name="Du L."/>
            <person name="Sun Y."/>
            <person name="Zhan W."/>
            <person name="Jiang J.F."/>
            <person name="Wang Q."/>
            <person name="Zhang B."/>
            <person name="Ji P."/>
            <person name="Bell-Sakyi L."/>
            <person name="Cui X.M."/>
            <person name="Yuan T.T."/>
            <person name="Jiang B.G."/>
            <person name="Yang W.F."/>
            <person name="Lam T.T."/>
            <person name="Chang Q.C."/>
            <person name="Ding S.J."/>
            <person name="Wang X.J."/>
            <person name="Zhu J.G."/>
            <person name="Ruan X.D."/>
            <person name="Zhao L."/>
            <person name="Wei J.T."/>
            <person name="Ye R.Z."/>
            <person name="Que T.C."/>
            <person name="Du C.H."/>
            <person name="Zhou Y.H."/>
            <person name="Cheng J.X."/>
            <person name="Dai P.F."/>
            <person name="Guo W.B."/>
            <person name="Han X.H."/>
            <person name="Huang E.J."/>
            <person name="Li L.F."/>
            <person name="Wei W."/>
            <person name="Gao Y.C."/>
            <person name="Liu J.Z."/>
            <person name="Shao H.Z."/>
            <person name="Wang X."/>
            <person name="Wang C.C."/>
            <person name="Yang T.C."/>
            <person name="Huo Q.B."/>
            <person name="Li W."/>
            <person name="Chen H.Y."/>
            <person name="Chen S.E."/>
            <person name="Zhou L.G."/>
            <person name="Ni X.B."/>
            <person name="Tian J.H."/>
            <person name="Sheng Y."/>
            <person name="Liu T."/>
            <person name="Pan Y.S."/>
            <person name="Xia L.Y."/>
            <person name="Li J."/>
            <person name="Zhao F."/>
            <person name="Cao W.C."/>
        </authorList>
    </citation>
    <scope>NUCLEOTIDE SEQUENCE [LARGE SCALE GENOMIC DNA]</scope>
    <source>
        <strain evidence="1">Iper-2018</strain>
    </source>
</reference>
<name>A0AC60Q701_IXOPE</name>
<accession>A0AC60Q701</accession>